<comment type="caution">
    <text evidence="1">The sequence shown here is derived from an EMBL/GenBank/DDBJ whole genome shotgun (WGS) entry which is preliminary data.</text>
</comment>
<reference evidence="1 2" key="1">
    <citation type="journal article" date="2020" name="Nature">
        <title>Six reference-quality genomes reveal evolution of bat adaptations.</title>
        <authorList>
            <person name="Jebb D."/>
            <person name="Huang Z."/>
            <person name="Pippel M."/>
            <person name="Hughes G.M."/>
            <person name="Lavrichenko K."/>
            <person name="Devanna P."/>
            <person name="Winkler S."/>
            <person name="Jermiin L.S."/>
            <person name="Skirmuntt E.C."/>
            <person name="Katzourakis A."/>
            <person name="Burkitt-Gray L."/>
            <person name="Ray D.A."/>
            <person name="Sullivan K.A.M."/>
            <person name="Roscito J.G."/>
            <person name="Kirilenko B.M."/>
            <person name="Davalos L.M."/>
            <person name="Corthals A.P."/>
            <person name="Power M.L."/>
            <person name="Jones G."/>
            <person name="Ransome R.D."/>
            <person name="Dechmann D.K.N."/>
            <person name="Locatelli A.G."/>
            <person name="Puechmaille S.J."/>
            <person name="Fedrigo O."/>
            <person name="Jarvis E.D."/>
            <person name="Hiller M."/>
            <person name="Vernes S.C."/>
            <person name="Myers E.W."/>
            <person name="Teeling E.C."/>
        </authorList>
    </citation>
    <scope>NUCLEOTIDE SEQUENCE [LARGE SCALE GENOMIC DNA]</scope>
    <source>
        <strain evidence="1">MMolMol1</strain>
        <tissue evidence="1">Muscle</tissue>
    </source>
</reference>
<keyword evidence="2" id="KW-1185">Reference proteome</keyword>
<sequence>MSEILNLLSCRTNAPGWNSCLGAADISIWCMLSLTRGENGLSSFPLLREQVNTSKKFDSCNQLLVFPQAERIV</sequence>
<dbReference type="AlphaFoldDB" id="A0A7J8GP06"/>
<dbReference type="Proteomes" id="UP000550707">
    <property type="component" value="Unassembled WGS sequence"/>
</dbReference>
<name>A0A7J8GP06_MOLMO</name>
<dbReference type="InParanoid" id="A0A7J8GP06"/>
<organism evidence="1 2">
    <name type="scientific">Molossus molossus</name>
    <name type="common">Pallas' mastiff bat</name>
    <name type="synonym">Vespertilio molossus</name>
    <dbReference type="NCBI Taxonomy" id="27622"/>
    <lineage>
        <taxon>Eukaryota</taxon>
        <taxon>Metazoa</taxon>
        <taxon>Chordata</taxon>
        <taxon>Craniata</taxon>
        <taxon>Vertebrata</taxon>
        <taxon>Euteleostomi</taxon>
        <taxon>Mammalia</taxon>
        <taxon>Eutheria</taxon>
        <taxon>Laurasiatheria</taxon>
        <taxon>Chiroptera</taxon>
        <taxon>Yangochiroptera</taxon>
        <taxon>Molossidae</taxon>
        <taxon>Molossus</taxon>
    </lineage>
</organism>
<accession>A0A7J8GP06</accession>
<evidence type="ECO:0000313" key="1">
    <source>
        <dbReference type="EMBL" id="KAF6461309.1"/>
    </source>
</evidence>
<gene>
    <name evidence="1" type="ORF">HJG59_000339</name>
</gene>
<dbReference type="EMBL" id="JACASF010000008">
    <property type="protein sequence ID" value="KAF6461309.1"/>
    <property type="molecule type" value="Genomic_DNA"/>
</dbReference>
<proteinExistence type="predicted"/>
<evidence type="ECO:0000313" key="2">
    <source>
        <dbReference type="Proteomes" id="UP000550707"/>
    </source>
</evidence>
<protein>
    <submittedName>
        <fullName evidence="1">Adenosine deaminase tRNA specific 2</fullName>
    </submittedName>
</protein>